<evidence type="ECO:0000313" key="10">
    <source>
        <dbReference type="EMBL" id="EKC68374.1"/>
    </source>
</evidence>
<dbReference type="Pfam" id="PF03116">
    <property type="entry name" value="NQR2_RnfD_RnfE"/>
    <property type="match status" value="1"/>
</dbReference>
<feature type="transmembrane region" description="Helical" evidence="9">
    <location>
        <begin position="202"/>
        <end position="220"/>
    </location>
</feature>
<dbReference type="PANTHER" id="PTHR30578:SF0">
    <property type="entry name" value="ION-TRANSLOCATING OXIDOREDUCTASE COMPLEX SUBUNIT D"/>
    <property type="match status" value="1"/>
</dbReference>
<keyword evidence="4" id="KW-0288">FMN</keyword>
<evidence type="ECO:0000256" key="4">
    <source>
        <dbReference type="ARBA" id="ARBA00022643"/>
    </source>
</evidence>
<evidence type="ECO:0000256" key="1">
    <source>
        <dbReference type="ARBA" id="ARBA00022448"/>
    </source>
</evidence>
<evidence type="ECO:0000256" key="9">
    <source>
        <dbReference type="SAM" id="Phobius"/>
    </source>
</evidence>
<evidence type="ECO:0000256" key="3">
    <source>
        <dbReference type="ARBA" id="ARBA00022630"/>
    </source>
</evidence>
<keyword evidence="2" id="KW-0597">Phosphoprotein</keyword>
<sequence>YGGRAVRLMVLSVLTAVLCEAAGSFIFKAQASVSDLSAVATGLMTSLCMPASAPYYLPCIASAFAVIVAKLPFGNARSHMFTPAAAGIAFVTICMPDKVFSYPAILSSGTTAVSGGQGFFPGTSIAYMLSQKNSVGTGLLNYVDVLVGAVSGPMGATCSIALFGALLFLAVRRPKNFTVSVSFLAVCFIYALLFPRVLTGRFVSAFMEICGGMLLFSSVFFLTDDKLLPKSFYARICYGAAAGLMCMIMRSV</sequence>
<dbReference type="AlphaFoldDB" id="K1TL90"/>
<keyword evidence="7 9" id="KW-1133">Transmembrane helix</keyword>
<dbReference type="PANTHER" id="PTHR30578">
    <property type="entry name" value="ELECTRON TRANSPORT COMPLEX PROTEIN RNFD"/>
    <property type="match status" value="1"/>
</dbReference>
<evidence type="ECO:0000256" key="2">
    <source>
        <dbReference type="ARBA" id="ARBA00022553"/>
    </source>
</evidence>
<dbReference type="EMBL" id="AJWZ01003388">
    <property type="protein sequence ID" value="EKC68374.1"/>
    <property type="molecule type" value="Genomic_DNA"/>
</dbReference>
<feature type="non-terminal residue" evidence="10">
    <location>
        <position position="252"/>
    </location>
</feature>
<keyword evidence="3" id="KW-0285">Flavoprotein</keyword>
<evidence type="ECO:0000256" key="6">
    <source>
        <dbReference type="ARBA" id="ARBA00022967"/>
    </source>
</evidence>
<keyword evidence="1" id="KW-0813">Transport</keyword>
<evidence type="ECO:0000256" key="5">
    <source>
        <dbReference type="ARBA" id="ARBA00022692"/>
    </source>
</evidence>
<gene>
    <name evidence="10" type="ORF">OBE_04970</name>
</gene>
<feature type="transmembrane region" description="Helical" evidence="9">
    <location>
        <begin position="139"/>
        <end position="171"/>
    </location>
</feature>
<dbReference type="GO" id="GO:0005886">
    <property type="term" value="C:plasma membrane"/>
    <property type="evidence" value="ECO:0007669"/>
    <property type="project" value="TreeGrafter"/>
</dbReference>
<accession>K1TL90</accession>
<protein>
    <submittedName>
        <fullName evidence="10">Electron transport complex, RnfABCDGE type, D subunit</fullName>
    </submittedName>
</protein>
<keyword evidence="6" id="KW-1278">Translocase</keyword>
<feature type="transmembrane region" description="Helical" evidence="9">
    <location>
        <begin position="177"/>
        <end position="195"/>
    </location>
</feature>
<comment type="caution">
    <text evidence="10">The sequence shown here is derived from an EMBL/GenBank/DDBJ whole genome shotgun (WGS) entry which is preliminary data.</text>
</comment>
<evidence type="ECO:0000256" key="7">
    <source>
        <dbReference type="ARBA" id="ARBA00022989"/>
    </source>
</evidence>
<dbReference type="GO" id="GO:0055085">
    <property type="term" value="P:transmembrane transport"/>
    <property type="evidence" value="ECO:0007669"/>
    <property type="project" value="InterPro"/>
</dbReference>
<organism evidence="10">
    <name type="scientific">human gut metagenome</name>
    <dbReference type="NCBI Taxonomy" id="408170"/>
    <lineage>
        <taxon>unclassified sequences</taxon>
        <taxon>metagenomes</taxon>
        <taxon>organismal metagenomes</taxon>
    </lineage>
</organism>
<feature type="transmembrane region" description="Helical" evidence="9">
    <location>
        <begin position="55"/>
        <end position="73"/>
    </location>
</feature>
<keyword evidence="8 9" id="KW-0472">Membrane</keyword>
<dbReference type="InterPro" id="IPR004338">
    <property type="entry name" value="NqrB/RnfD"/>
</dbReference>
<proteinExistence type="predicted"/>
<keyword evidence="5 9" id="KW-0812">Transmembrane</keyword>
<feature type="non-terminal residue" evidence="10">
    <location>
        <position position="1"/>
    </location>
</feature>
<name>K1TL90_9ZZZZ</name>
<evidence type="ECO:0000256" key="8">
    <source>
        <dbReference type="ARBA" id="ARBA00023136"/>
    </source>
</evidence>
<reference evidence="10" key="1">
    <citation type="journal article" date="2013" name="Environ. Microbiol.">
        <title>Microbiota from the distal guts of lean and obese adolescents exhibit partial functional redundancy besides clear differences in community structure.</title>
        <authorList>
            <person name="Ferrer M."/>
            <person name="Ruiz A."/>
            <person name="Lanza F."/>
            <person name="Haange S.B."/>
            <person name="Oberbach A."/>
            <person name="Till H."/>
            <person name="Bargiela R."/>
            <person name="Campoy C."/>
            <person name="Segura M.T."/>
            <person name="Richter M."/>
            <person name="von Bergen M."/>
            <person name="Seifert J."/>
            <person name="Suarez A."/>
        </authorList>
    </citation>
    <scope>NUCLEOTIDE SEQUENCE</scope>
</reference>